<comment type="similarity">
    <text evidence="1 2">Belongs to the cytochrome P450 family.</text>
</comment>
<dbReference type="PRINTS" id="PR00359">
    <property type="entry name" value="BP450"/>
</dbReference>
<evidence type="ECO:0000313" key="3">
    <source>
        <dbReference type="EMBL" id="QPH55663.1"/>
    </source>
</evidence>
<organism evidence="3 4">
    <name type="scientific">Pontivivens ytuae</name>
    <dbReference type="NCBI Taxonomy" id="2789856"/>
    <lineage>
        <taxon>Bacteria</taxon>
        <taxon>Pseudomonadati</taxon>
        <taxon>Pseudomonadota</taxon>
        <taxon>Alphaproteobacteria</taxon>
        <taxon>Rhodobacterales</taxon>
        <taxon>Paracoccaceae</taxon>
        <taxon>Pontivivens</taxon>
    </lineage>
</organism>
<dbReference type="PANTHER" id="PTHR46696:SF1">
    <property type="entry name" value="CYTOCHROME P450 YJIB-RELATED"/>
    <property type="match status" value="1"/>
</dbReference>
<dbReference type="GO" id="GO:0016705">
    <property type="term" value="F:oxidoreductase activity, acting on paired donors, with incorporation or reduction of molecular oxygen"/>
    <property type="evidence" value="ECO:0007669"/>
    <property type="project" value="InterPro"/>
</dbReference>
<dbReference type="Pfam" id="PF00067">
    <property type="entry name" value="p450"/>
    <property type="match status" value="1"/>
</dbReference>
<dbReference type="PROSITE" id="PS00086">
    <property type="entry name" value="CYTOCHROME_P450"/>
    <property type="match status" value="1"/>
</dbReference>
<dbReference type="EMBL" id="CP064942">
    <property type="protein sequence ID" value="QPH55663.1"/>
    <property type="molecule type" value="Genomic_DNA"/>
</dbReference>
<dbReference type="Proteomes" id="UP000594800">
    <property type="component" value="Chromosome"/>
</dbReference>
<dbReference type="AlphaFoldDB" id="A0A7S9LV11"/>
<protein>
    <submittedName>
        <fullName evidence="3">Cytochrome P450</fullName>
    </submittedName>
</protein>
<dbReference type="GO" id="GO:0005506">
    <property type="term" value="F:iron ion binding"/>
    <property type="evidence" value="ECO:0007669"/>
    <property type="project" value="InterPro"/>
</dbReference>
<dbReference type="GO" id="GO:0004497">
    <property type="term" value="F:monooxygenase activity"/>
    <property type="evidence" value="ECO:0007669"/>
    <property type="project" value="UniProtKB-KW"/>
</dbReference>
<keyword evidence="2" id="KW-0503">Monooxygenase</keyword>
<evidence type="ECO:0000256" key="1">
    <source>
        <dbReference type="ARBA" id="ARBA00010617"/>
    </source>
</evidence>
<name>A0A7S9LV11_9RHOB</name>
<evidence type="ECO:0000313" key="4">
    <source>
        <dbReference type="Proteomes" id="UP000594800"/>
    </source>
</evidence>
<dbReference type="RefSeq" id="WP_196104925.1">
    <property type="nucleotide sequence ID" value="NZ_CP064942.1"/>
</dbReference>
<sequence>MTTVADAIPKAPPRAEGEGDIAYLARLQAMGPLLRNGLGMLMTFSHADLLYIVDDARTRQMETELLAMRGITSGPLHEFFSHSLLMSNGDAHRRRRTPVARTFAYSLMNAMRGEIREIAEDLVRPTLNHEIDFAEGVSGPLPARLIARILGVPDGDVPHFSQLVYSAMRGLSVRSDAVTAEASRDMGELGRYVEGLLAERRARPQDDVLSAYIERTADGPLDALEVRIQIVTLILAGADTTRLALAATFARLLRNPAQWAALVADPEGMKAGAAAEGLRYDPVVASLPRVVTTPFELHGRRIREGELVMTVLISALRDPEVYAEPERFDIARTDHPKLHPIFGAGPHRCLGEALARAELEEALAVLARLAPAARLIGPPPELRGFSAVRTLAPLHIAMS</sequence>
<dbReference type="GO" id="GO:0020037">
    <property type="term" value="F:heme binding"/>
    <property type="evidence" value="ECO:0007669"/>
    <property type="project" value="InterPro"/>
</dbReference>
<keyword evidence="2" id="KW-0479">Metal-binding</keyword>
<dbReference type="InterPro" id="IPR036396">
    <property type="entry name" value="Cyt_P450_sf"/>
</dbReference>
<proteinExistence type="inferred from homology"/>
<dbReference type="KEGG" id="poz:I0K15_08030"/>
<dbReference type="PANTHER" id="PTHR46696">
    <property type="entry name" value="P450, PUTATIVE (EUROFUNG)-RELATED"/>
    <property type="match status" value="1"/>
</dbReference>
<keyword evidence="2" id="KW-0349">Heme</keyword>
<gene>
    <name evidence="3" type="ORF">I0K15_08030</name>
</gene>
<keyword evidence="4" id="KW-1185">Reference proteome</keyword>
<evidence type="ECO:0000256" key="2">
    <source>
        <dbReference type="RuleBase" id="RU000461"/>
    </source>
</evidence>
<dbReference type="InterPro" id="IPR002397">
    <property type="entry name" value="Cyt_P450_B"/>
</dbReference>
<dbReference type="Gene3D" id="1.10.630.10">
    <property type="entry name" value="Cytochrome P450"/>
    <property type="match status" value="1"/>
</dbReference>
<dbReference type="SUPFAM" id="SSF48264">
    <property type="entry name" value="Cytochrome P450"/>
    <property type="match status" value="1"/>
</dbReference>
<accession>A0A7S9LV11</accession>
<dbReference type="InterPro" id="IPR017972">
    <property type="entry name" value="Cyt_P450_CS"/>
</dbReference>
<keyword evidence="2" id="KW-0560">Oxidoreductase</keyword>
<keyword evidence="2" id="KW-0408">Iron</keyword>
<reference evidence="3 4" key="1">
    <citation type="submission" date="2020-11" db="EMBL/GenBank/DDBJ databases">
        <title>Description of Pontivivens ytuae sp. nov. isolated from deep sea sediment of Mariana Trench.</title>
        <authorList>
            <person name="Wang Z."/>
            <person name="Sun Q.-L."/>
            <person name="Xu X.-D."/>
            <person name="Tang Y.-Z."/>
            <person name="Zhang J."/>
        </authorList>
    </citation>
    <scope>NUCLEOTIDE SEQUENCE [LARGE SCALE GENOMIC DNA]</scope>
    <source>
        <strain evidence="3 4">MT2928</strain>
    </source>
</reference>
<dbReference type="InterPro" id="IPR001128">
    <property type="entry name" value="Cyt_P450"/>
</dbReference>